<dbReference type="InterPro" id="IPR007712">
    <property type="entry name" value="RelE/ParE_toxin"/>
</dbReference>
<proteinExistence type="inferred from homology"/>
<dbReference type="InterPro" id="IPR035093">
    <property type="entry name" value="RelE/ParE_toxin_dom_sf"/>
</dbReference>
<organism evidence="4 5">
    <name type="scientific">Salipiger mangrovisoli</name>
    <dbReference type="NCBI Taxonomy" id="2865933"/>
    <lineage>
        <taxon>Bacteria</taxon>
        <taxon>Pseudomonadati</taxon>
        <taxon>Pseudomonadota</taxon>
        <taxon>Alphaproteobacteria</taxon>
        <taxon>Rhodobacterales</taxon>
        <taxon>Roseobacteraceae</taxon>
        <taxon>Salipiger</taxon>
    </lineage>
</organism>
<evidence type="ECO:0000313" key="5">
    <source>
        <dbReference type="Proteomes" id="UP000607796"/>
    </source>
</evidence>
<evidence type="ECO:0000313" key="4">
    <source>
        <dbReference type="EMBL" id="MBE9639838.1"/>
    </source>
</evidence>
<dbReference type="InterPro" id="IPR028344">
    <property type="entry name" value="ParE1/4"/>
</dbReference>
<dbReference type="PANTHER" id="PTHR33755">
    <property type="entry name" value="TOXIN PARE1-RELATED"/>
    <property type="match status" value="1"/>
</dbReference>
<dbReference type="Pfam" id="PF05016">
    <property type="entry name" value="ParE_toxin"/>
    <property type="match status" value="1"/>
</dbReference>
<comment type="caution">
    <text evidence="4">The sequence shown here is derived from an EMBL/GenBank/DDBJ whole genome shotgun (WGS) entry which is preliminary data.</text>
</comment>
<comment type="similarity">
    <text evidence="1 3">Belongs to the RelE toxin family.</text>
</comment>
<dbReference type="InterPro" id="IPR051803">
    <property type="entry name" value="TA_system_RelE-like_toxin"/>
</dbReference>
<protein>
    <recommendedName>
        <fullName evidence="3">Toxin</fullName>
    </recommendedName>
</protein>
<dbReference type="Gene3D" id="3.30.2310.20">
    <property type="entry name" value="RelE-like"/>
    <property type="match status" value="1"/>
</dbReference>
<dbReference type="PIRSF" id="PIRSF029218">
    <property type="entry name" value="ParE"/>
    <property type="match status" value="1"/>
</dbReference>
<dbReference type="PANTHER" id="PTHR33755:SF9">
    <property type="entry name" value="TOXIN PARE1"/>
    <property type="match status" value="1"/>
</dbReference>
<evidence type="ECO:0000256" key="2">
    <source>
        <dbReference type="ARBA" id="ARBA00022649"/>
    </source>
</evidence>
<accession>A0ABR9X8G0</accession>
<evidence type="ECO:0000256" key="1">
    <source>
        <dbReference type="ARBA" id="ARBA00006226"/>
    </source>
</evidence>
<evidence type="ECO:0000256" key="3">
    <source>
        <dbReference type="PIRNR" id="PIRNR029218"/>
    </source>
</evidence>
<sequence length="97" mass="10849">MATTELSRAAERDLIDIYLYGAEHFGAAQAERYAKSLASKIATAADNPSFGVDYSHVRRGLRRYENVSHAIYYQPTSDGILVLRILHGRMDPARHLA</sequence>
<dbReference type="EMBL" id="JADFFK010000022">
    <property type="protein sequence ID" value="MBE9639838.1"/>
    <property type="molecule type" value="Genomic_DNA"/>
</dbReference>
<dbReference type="Proteomes" id="UP000607796">
    <property type="component" value="Unassembled WGS sequence"/>
</dbReference>
<keyword evidence="2" id="KW-1277">Toxin-antitoxin system</keyword>
<gene>
    <name evidence="4" type="ORF">IQ782_23575</name>
</gene>
<dbReference type="RefSeq" id="WP_194137110.1">
    <property type="nucleotide sequence ID" value="NZ_JADFFK010000022.1"/>
</dbReference>
<name>A0ABR9X8G0_9RHOB</name>
<reference evidence="4 5" key="1">
    <citation type="journal article" date="2021" name="Int. J. Syst. Evol. Microbiol.">
        <title>Salipiger mangrovisoli sp. nov., isolated from mangrove soil and the proposal for the reclassification of Paraphaeobacter pallidus as Salipiger pallidus comb. nov.</title>
        <authorList>
            <person name="Du J."/>
            <person name="Liu Y."/>
            <person name="Pei T."/>
            <person name="Deng M.R."/>
            <person name="Zhu H."/>
        </authorList>
    </citation>
    <scope>NUCLEOTIDE SEQUENCE [LARGE SCALE GENOMIC DNA]</scope>
    <source>
        <strain evidence="4 5">6D45A</strain>
    </source>
</reference>
<keyword evidence="5" id="KW-1185">Reference proteome</keyword>